<keyword evidence="3" id="KW-0788">Thiol protease</keyword>
<keyword evidence="7" id="KW-1185">Reference proteome</keyword>
<dbReference type="GO" id="GO:0030968">
    <property type="term" value="P:endoplasmic reticulum unfolded protein response"/>
    <property type="evidence" value="ECO:0007669"/>
    <property type="project" value="TreeGrafter"/>
</dbReference>
<dbReference type="GO" id="GO:0016579">
    <property type="term" value="P:protein deubiquitination"/>
    <property type="evidence" value="ECO:0007669"/>
    <property type="project" value="TreeGrafter"/>
</dbReference>
<dbReference type="STRING" id="4529.A0A0E0N6C0"/>
<name>A0A0E0N6C0_ORYRU</name>
<dbReference type="InterPro" id="IPR038765">
    <property type="entry name" value="Papain-like_cys_pep_sf"/>
</dbReference>
<organism evidence="6 7">
    <name type="scientific">Oryza rufipogon</name>
    <name type="common">Brownbeard rice</name>
    <name type="synonym">Asian wild rice</name>
    <dbReference type="NCBI Taxonomy" id="4529"/>
    <lineage>
        <taxon>Eukaryota</taxon>
        <taxon>Viridiplantae</taxon>
        <taxon>Streptophyta</taxon>
        <taxon>Embryophyta</taxon>
        <taxon>Tracheophyta</taxon>
        <taxon>Spermatophyta</taxon>
        <taxon>Magnoliopsida</taxon>
        <taxon>Liliopsida</taxon>
        <taxon>Poales</taxon>
        <taxon>Poaceae</taxon>
        <taxon>BOP clade</taxon>
        <taxon>Oryzoideae</taxon>
        <taxon>Oryzeae</taxon>
        <taxon>Oryzinae</taxon>
        <taxon>Oryza</taxon>
    </lineage>
</organism>
<dbReference type="EnsemblPlants" id="ORUFI01G44020.1">
    <property type="protein sequence ID" value="ORUFI01G44020.1"/>
    <property type="gene ID" value="ORUFI01G44020"/>
</dbReference>
<dbReference type="GO" id="GO:0005634">
    <property type="term" value="C:nucleus"/>
    <property type="evidence" value="ECO:0007669"/>
    <property type="project" value="TreeGrafter"/>
</dbReference>
<keyword evidence="3" id="KW-0963">Cytoplasm</keyword>
<dbReference type="Gene3D" id="3.90.70.80">
    <property type="match status" value="1"/>
</dbReference>
<dbReference type="PANTHER" id="PTHR13312:SF6">
    <property type="entry name" value="UBIQUITIN THIOESTERASE OTU"/>
    <property type="match status" value="1"/>
</dbReference>
<dbReference type="SUPFAM" id="SSF54001">
    <property type="entry name" value="Cysteine proteinases"/>
    <property type="match status" value="1"/>
</dbReference>
<comment type="catalytic activity">
    <reaction evidence="1 3">
        <text>Thiol-dependent hydrolysis of ester, thioester, amide, peptide and isopeptide bonds formed by the C-terminal Gly of ubiquitin (a 76-residue protein attached to proteins as an intracellular targeting signal).</text>
        <dbReference type="EC" id="3.4.19.12"/>
    </reaction>
</comment>
<evidence type="ECO:0000256" key="4">
    <source>
        <dbReference type="SAM" id="MobiDB-lite"/>
    </source>
</evidence>
<proteinExistence type="predicted"/>
<dbReference type="Gramene" id="ORUFI01G44020.1">
    <property type="protein sequence ID" value="ORUFI01G44020.1"/>
    <property type="gene ID" value="ORUFI01G44020"/>
</dbReference>
<reference evidence="6" key="2">
    <citation type="submission" date="2015-06" db="UniProtKB">
        <authorList>
            <consortium name="EnsemblPlants"/>
        </authorList>
    </citation>
    <scope>IDENTIFICATION</scope>
</reference>
<evidence type="ECO:0000256" key="1">
    <source>
        <dbReference type="ARBA" id="ARBA00000707"/>
    </source>
</evidence>
<evidence type="ECO:0000256" key="3">
    <source>
        <dbReference type="RuleBase" id="RU367104"/>
    </source>
</evidence>
<dbReference type="CDD" id="cd22760">
    <property type="entry name" value="OTU_plant_OTU4-like"/>
    <property type="match status" value="1"/>
</dbReference>
<dbReference type="PANTHER" id="PTHR13312">
    <property type="entry name" value="HIV-INDUCED PROTEIN-7-LIKE PROTEASE"/>
    <property type="match status" value="1"/>
</dbReference>
<feature type="domain" description="OTU" evidence="5">
    <location>
        <begin position="168"/>
        <end position="306"/>
    </location>
</feature>
<keyword evidence="3" id="KW-0833">Ubl conjugation pathway</keyword>
<keyword evidence="3" id="KW-0645">Protease</keyword>
<dbReference type="AlphaFoldDB" id="A0A0E0N6C0"/>
<dbReference type="Pfam" id="PF02338">
    <property type="entry name" value="OTU"/>
    <property type="match status" value="1"/>
</dbReference>
<reference evidence="7" key="1">
    <citation type="submission" date="2013-06" db="EMBL/GenBank/DDBJ databases">
        <authorList>
            <person name="Zhao Q."/>
        </authorList>
    </citation>
    <scope>NUCLEOTIDE SEQUENCE</scope>
    <source>
        <strain evidence="7">cv. W1943</strain>
    </source>
</reference>
<dbReference type="GO" id="GO:0005829">
    <property type="term" value="C:cytosol"/>
    <property type="evidence" value="ECO:0007669"/>
    <property type="project" value="TreeGrafter"/>
</dbReference>
<sequence length="332" mass="37166">MASRQTGNPCAADTEGPRARFKSGRPTAHGPRLSLPHSRHLFVAGNRASETATPPPTQRQRHCGRQERTRKEKEKKRGRKKKRGGNPNRDRSGVRGESNSIPILSLPTPPPRPICSSLPPISSSRAPTSLVPSLPHSNPPSSPATTGGGGGKRRIAARRMSDRELRPLRSIRITGDGRCLFRSVAYGACLRRGKQSPSDSIQKELADELRSKVADEFVRRRGDTEWFLEGDFESYVRQIRKPHVWGGEPELLMCSHVLRMPITVYMYTKGSDSPRIIAEYGQEYGKDNPICVLYDGYGHYDALQPSLERNTDNRRLRYLRLFSRTVSRSSAT</sequence>
<evidence type="ECO:0000313" key="6">
    <source>
        <dbReference type="EnsemblPlants" id="ORUFI01G44020.1"/>
    </source>
</evidence>
<dbReference type="GO" id="GO:0004843">
    <property type="term" value="F:cysteine-type deubiquitinase activity"/>
    <property type="evidence" value="ECO:0007669"/>
    <property type="project" value="UniProtKB-UniRule"/>
</dbReference>
<keyword evidence="2 3" id="KW-0378">Hydrolase</keyword>
<comment type="function">
    <text evidence="3">Hydrolase that can remove conjugated ubiquitin from proteins and may therefore play an important regulatory role at the level of protein turnover by preventing degradation.</text>
</comment>
<feature type="region of interest" description="Disordered" evidence="4">
    <location>
        <begin position="1"/>
        <end position="163"/>
    </location>
</feature>
<dbReference type="EC" id="3.4.19.12" evidence="3"/>
<dbReference type="PROSITE" id="PS50802">
    <property type="entry name" value="OTU"/>
    <property type="match status" value="1"/>
</dbReference>
<evidence type="ECO:0000313" key="7">
    <source>
        <dbReference type="Proteomes" id="UP000008022"/>
    </source>
</evidence>
<dbReference type="InterPro" id="IPR003323">
    <property type="entry name" value="OTU_dom"/>
</dbReference>
<dbReference type="eggNOG" id="KOG2606">
    <property type="taxonomic scope" value="Eukaryota"/>
</dbReference>
<dbReference type="Proteomes" id="UP000008022">
    <property type="component" value="Unassembled WGS sequence"/>
</dbReference>
<evidence type="ECO:0000259" key="5">
    <source>
        <dbReference type="PROSITE" id="PS50802"/>
    </source>
</evidence>
<protein>
    <recommendedName>
        <fullName evidence="3">Ubiquitin thioesterase OTU</fullName>
        <ecNumber evidence="3">3.4.19.12</ecNumber>
    </recommendedName>
</protein>
<dbReference type="HOGENOM" id="CLU_046927_0_0_1"/>
<dbReference type="InterPro" id="IPR047947">
    <property type="entry name" value="OTU4_OTU"/>
</dbReference>
<feature type="compositionally biased region" description="Basic residues" evidence="4">
    <location>
        <begin position="73"/>
        <end position="84"/>
    </location>
</feature>
<feature type="compositionally biased region" description="Low complexity" evidence="4">
    <location>
        <begin position="114"/>
        <end position="136"/>
    </location>
</feature>
<comment type="subcellular location">
    <subcellularLocation>
        <location evidence="3">Cytoplasm</location>
    </subcellularLocation>
</comment>
<evidence type="ECO:0000256" key="2">
    <source>
        <dbReference type="ARBA" id="ARBA00022801"/>
    </source>
</evidence>
<accession>A0A0E0N6C0</accession>
<dbReference type="GO" id="GO:0036503">
    <property type="term" value="P:ERAD pathway"/>
    <property type="evidence" value="ECO:0007669"/>
    <property type="project" value="TreeGrafter"/>
</dbReference>
<dbReference type="FunFam" id="3.90.70.80:FF:000007">
    <property type="entry name" value="OTU domain-containing protein"/>
    <property type="match status" value="1"/>
</dbReference>